<dbReference type="GO" id="GO:0046872">
    <property type="term" value="F:metal ion binding"/>
    <property type="evidence" value="ECO:0007669"/>
    <property type="project" value="UniProtKB-KW"/>
</dbReference>
<evidence type="ECO:0000256" key="1">
    <source>
        <dbReference type="ARBA" id="ARBA00001947"/>
    </source>
</evidence>
<dbReference type="RefSeq" id="WP_259124585.1">
    <property type="nucleotide sequence ID" value="NZ_JANUAE010000019.1"/>
</dbReference>
<comment type="cofactor">
    <cofactor evidence="1">
        <name>Zn(2+)</name>
        <dbReference type="ChEBI" id="CHEBI:29105"/>
    </cofactor>
</comment>
<evidence type="ECO:0000256" key="11">
    <source>
        <dbReference type="ARBA" id="ARBA00060547"/>
    </source>
</evidence>
<dbReference type="SUPFAM" id="SSF102198">
    <property type="entry name" value="Putative cyclase"/>
    <property type="match status" value="1"/>
</dbReference>
<comment type="subunit">
    <text evidence="3">Homodimer.</text>
</comment>
<evidence type="ECO:0000313" key="13">
    <source>
        <dbReference type="Proteomes" id="UP001155057"/>
    </source>
</evidence>
<organism evidence="12 13">
    <name type="scientific">Salinibacter ruber</name>
    <dbReference type="NCBI Taxonomy" id="146919"/>
    <lineage>
        <taxon>Bacteria</taxon>
        <taxon>Pseudomonadati</taxon>
        <taxon>Rhodothermota</taxon>
        <taxon>Rhodothermia</taxon>
        <taxon>Rhodothermales</taxon>
        <taxon>Salinibacteraceae</taxon>
        <taxon>Salinibacter</taxon>
    </lineage>
</organism>
<evidence type="ECO:0000256" key="5">
    <source>
        <dbReference type="ARBA" id="ARBA00014889"/>
    </source>
</evidence>
<gene>
    <name evidence="12" type="ORF">GGP61_003513</name>
</gene>
<evidence type="ECO:0000256" key="4">
    <source>
        <dbReference type="ARBA" id="ARBA00012930"/>
    </source>
</evidence>
<protein>
    <recommendedName>
        <fullName evidence="5">Kynurenine formamidase</fullName>
        <ecNumber evidence="4">3.5.1.9</ecNumber>
    </recommendedName>
</protein>
<dbReference type="Proteomes" id="UP001155057">
    <property type="component" value="Unassembled WGS sequence"/>
</dbReference>
<comment type="function">
    <text evidence="2">Catalyzes the hydrolysis of N-formyl-L-kynurenine to L-kynurenine, the second step in the kynurenine pathway of tryptophan degradation.</text>
</comment>
<dbReference type="Gene3D" id="3.50.30.50">
    <property type="entry name" value="Putative cyclase"/>
    <property type="match status" value="1"/>
</dbReference>
<evidence type="ECO:0000256" key="2">
    <source>
        <dbReference type="ARBA" id="ARBA00002204"/>
    </source>
</evidence>
<comment type="catalytic activity">
    <reaction evidence="10">
        <text>N-formyl-L-kynurenine + H2O = L-kynurenine + formate + H(+)</text>
        <dbReference type="Rhea" id="RHEA:13009"/>
        <dbReference type="ChEBI" id="CHEBI:15377"/>
        <dbReference type="ChEBI" id="CHEBI:15378"/>
        <dbReference type="ChEBI" id="CHEBI:15740"/>
        <dbReference type="ChEBI" id="CHEBI:57959"/>
        <dbReference type="ChEBI" id="CHEBI:58629"/>
        <dbReference type="EC" id="3.5.1.9"/>
    </reaction>
</comment>
<evidence type="ECO:0000256" key="9">
    <source>
        <dbReference type="ARBA" id="ARBA00023079"/>
    </source>
</evidence>
<dbReference type="InterPro" id="IPR037175">
    <property type="entry name" value="KFase_sf"/>
</dbReference>
<dbReference type="InterPro" id="IPR007325">
    <property type="entry name" value="KFase/CYL"/>
</dbReference>
<keyword evidence="9" id="KW-0823">Tryptophan catabolism</keyword>
<dbReference type="EMBL" id="JANUAE010000019">
    <property type="protein sequence ID" value="MCS3711878.1"/>
    <property type="molecule type" value="Genomic_DNA"/>
</dbReference>
<keyword evidence="7 12" id="KW-0378">Hydrolase</keyword>
<keyword evidence="8" id="KW-0862">Zinc</keyword>
<sequence length="214" mass="23467">MSDLIDISVTIGEDLPIWPGSPGFRLEALERMDEGDEANVSQLTCDVHTGTHIDAPRHFVDDGKTVDQIPLDALVGLVLVARVPDEIDTITAEVLNDLGIPNETDRLLLHTQNSTLWSRYPASFQQDYVALSPDAARWVVDHGIRCLGVDYLSVQHYDDGPETHQILLEGSVVIIEGLNLSSVPAGWWELCCLPVKLEEAEAALARAALRPLTV</sequence>
<dbReference type="PANTHER" id="PTHR31118:SF32">
    <property type="entry name" value="KYNURENINE FORMAMIDASE"/>
    <property type="match status" value="1"/>
</dbReference>
<dbReference type="AlphaFoldDB" id="A0A9X2QAT7"/>
<accession>A0A9X2QAT7</accession>
<evidence type="ECO:0000313" key="12">
    <source>
        <dbReference type="EMBL" id="MCS3711878.1"/>
    </source>
</evidence>
<evidence type="ECO:0000256" key="3">
    <source>
        <dbReference type="ARBA" id="ARBA00011738"/>
    </source>
</evidence>
<dbReference type="FunFam" id="3.50.30.50:FF:000001">
    <property type="entry name" value="Kynurenine formamidase"/>
    <property type="match status" value="1"/>
</dbReference>
<name>A0A9X2QAT7_9BACT</name>
<proteinExistence type="predicted"/>
<comment type="caution">
    <text evidence="12">The sequence shown here is derived from an EMBL/GenBank/DDBJ whole genome shotgun (WGS) entry which is preliminary data.</text>
</comment>
<keyword evidence="6" id="KW-0479">Metal-binding</keyword>
<dbReference type="EC" id="3.5.1.9" evidence="4"/>
<dbReference type="GO" id="GO:0019441">
    <property type="term" value="P:L-tryptophan catabolic process to kynurenine"/>
    <property type="evidence" value="ECO:0007669"/>
    <property type="project" value="InterPro"/>
</dbReference>
<evidence type="ECO:0000256" key="7">
    <source>
        <dbReference type="ARBA" id="ARBA00022801"/>
    </source>
</evidence>
<dbReference type="Pfam" id="PF04199">
    <property type="entry name" value="Cyclase"/>
    <property type="match status" value="1"/>
</dbReference>
<evidence type="ECO:0000256" key="8">
    <source>
        <dbReference type="ARBA" id="ARBA00022833"/>
    </source>
</evidence>
<dbReference type="PANTHER" id="PTHR31118">
    <property type="entry name" value="CYCLASE-LIKE PROTEIN 2"/>
    <property type="match status" value="1"/>
</dbReference>
<dbReference type="GO" id="GO:0004061">
    <property type="term" value="F:arylformamidase activity"/>
    <property type="evidence" value="ECO:0007669"/>
    <property type="project" value="UniProtKB-EC"/>
</dbReference>
<evidence type="ECO:0000256" key="6">
    <source>
        <dbReference type="ARBA" id="ARBA00022723"/>
    </source>
</evidence>
<evidence type="ECO:0000256" key="10">
    <source>
        <dbReference type="ARBA" id="ARBA00048496"/>
    </source>
</evidence>
<reference evidence="12" key="1">
    <citation type="submission" date="2022-08" db="EMBL/GenBank/DDBJ databases">
        <title>Genomic Encyclopedia of Type Strains, Phase V (KMG-V): Genome sequencing to study the core and pangenomes of soil and plant-associated prokaryotes.</title>
        <authorList>
            <person name="Whitman W."/>
        </authorList>
    </citation>
    <scope>NUCLEOTIDE SEQUENCE</scope>
    <source>
        <strain evidence="12">SP3049</strain>
    </source>
</reference>
<comment type="pathway">
    <text evidence="11">Amino-acid degradation; L-tryptophan degradation via kynurenine pathway; L-kynurenine from L-tryptophan: step 2/2.</text>
</comment>